<dbReference type="Pfam" id="PF05139">
    <property type="entry name" value="Erythro_esteras"/>
    <property type="match status" value="1"/>
</dbReference>
<dbReference type="Gene3D" id="2.60.40.1120">
    <property type="entry name" value="Carboxypeptidase-like, regulatory domain"/>
    <property type="match status" value="1"/>
</dbReference>
<accession>A0ABY9X9X1</accession>
<dbReference type="EMBL" id="CP043494">
    <property type="protein sequence ID" value="WNG52139.1"/>
    <property type="molecule type" value="Genomic_DNA"/>
</dbReference>
<name>A0ABY9X9X1_9BACT</name>
<dbReference type="SUPFAM" id="SSF159501">
    <property type="entry name" value="EreA/ChaN-like"/>
    <property type="match status" value="1"/>
</dbReference>
<dbReference type="PANTHER" id="PTHR31299:SF0">
    <property type="entry name" value="ESTERASE, PUTATIVE (AFU_ORTHOLOGUE AFUA_1G05850)-RELATED"/>
    <property type="match status" value="1"/>
</dbReference>
<dbReference type="Proteomes" id="UP001611383">
    <property type="component" value="Chromosome"/>
</dbReference>
<dbReference type="PANTHER" id="PTHR31299">
    <property type="entry name" value="ESTERASE, PUTATIVE (AFU_ORTHOLOGUE AFUA_1G05850)-RELATED"/>
    <property type="match status" value="1"/>
</dbReference>
<dbReference type="InterPro" id="IPR008969">
    <property type="entry name" value="CarboxyPept-like_regulatory"/>
</dbReference>
<proteinExistence type="predicted"/>
<keyword evidence="2" id="KW-1185">Reference proteome</keyword>
<evidence type="ECO:0000313" key="2">
    <source>
        <dbReference type="Proteomes" id="UP001611383"/>
    </source>
</evidence>
<dbReference type="InterPro" id="IPR007815">
    <property type="entry name" value="Emycin_Estase"/>
</dbReference>
<dbReference type="Gene3D" id="3.40.1660.10">
    <property type="entry name" value="EreA-like (biosynthetic domain)"/>
    <property type="match status" value="1"/>
</dbReference>
<dbReference type="SUPFAM" id="SSF49464">
    <property type="entry name" value="Carboxypeptidase regulatory domain-like"/>
    <property type="match status" value="1"/>
</dbReference>
<dbReference type="Gene3D" id="1.20.1440.30">
    <property type="entry name" value="Biosynthetic Protein domain"/>
    <property type="match status" value="1"/>
</dbReference>
<dbReference type="Gene3D" id="3.30.1870.10">
    <property type="entry name" value="EreA-like, domain 2"/>
    <property type="match status" value="1"/>
</dbReference>
<dbReference type="RefSeq" id="WP_395812553.1">
    <property type="nucleotide sequence ID" value="NZ_CP043494.1"/>
</dbReference>
<dbReference type="SUPFAM" id="SSF49452">
    <property type="entry name" value="Starch-binding domain-like"/>
    <property type="match status" value="1"/>
</dbReference>
<sequence length="622" mass="69195">MRTVSWLLLLVWGLGCTSARLPPRTQPAPEGFSLTGVVLGANGAPLEGARVGLIPFVPAWNLRTDAPVALVRSGPQGAFSFGPLTPGAYGLSAVTPEGRVLFTERIHVKAGEPGAPRVLRVPEDRVSWDVTVVDEAGAPLPGVELRVVRVGMPYDDVAFPPASSTGRFHLETARDGTYSLIVSAPGFTTKMQQVERLGEPVVVGLERVADEAMRQAAVDWVRRNGLKLQSVEAGHGFEDLAPLEPVLRDVRVVALGEATHGTREFFQLKHRLFEFLVTRMGFTVMAFESNFAEMLALDEYVLTGRGDPAQLLKGETWDTQEVLELVQWMRRYNADPSHTKKLRLQGVDMQYSPAAVARVVAYLSKVDPSQVAQVQTSLAPLTERNAGSFLRLPKERHQEIRQRLDTLSERFEREREPYTRQSSPEEWALARQSLRVLRQYVGHLLREENGMRDRAMAENLLWLLEWNGPGTKAVVWAHNGHVKRGPSEWLDMPMGRHLAKALGPELYVFGFAFRQGSFQAFNMDPHPPPERKGMVEFSVPPSPEGSLDDTLARAGAPLLAVELRALPRRGAAYEWWRRTQATYDIGFIFSDQGYPAVGSVRALECYDGLLFVERTTRAQPNP</sequence>
<dbReference type="InterPro" id="IPR013784">
    <property type="entry name" value="Carb-bd-like_fold"/>
</dbReference>
<gene>
    <name evidence="1" type="ORF">F0U60_54575</name>
</gene>
<organism evidence="1 2">
    <name type="scientific">Archangium minus</name>
    <dbReference type="NCBI Taxonomy" id="83450"/>
    <lineage>
        <taxon>Bacteria</taxon>
        <taxon>Pseudomonadati</taxon>
        <taxon>Myxococcota</taxon>
        <taxon>Myxococcia</taxon>
        <taxon>Myxococcales</taxon>
        <taxon>Cystobacterineae</taxon>
        <taxon>Archangiaceae</taxon>
        <taxon>Archangium</taxon>
    </lineage>
</organism>
<reference evidence="1 2" key="1">
    <citation type="submission" date="2019-08" db="EMBL/GenBank/DDBJ databases">
        <title>Archangium and Cystobacter genomes.</title>
        <authorList>
            <person name="Chen I.-C.K."/>
            <person name="Wielgoss S."/>
        </authorList>
    </citation>
    <scope>NUCLEOTIDE SEQUENCE [LARGE SCALE GENOMIC DNA]</scope>
    <source>
        <strain evidence="1 2">Cbm 6</strain>
    </source>
</reference>
<dbReference type="CDD" id="cd14728">
    <property type="entry name" value="Ere-like"/>
    <property type="match status" value="1"/>
</dbReference>
<dbReference type="InterPro" id="IPR052036">
    <property type="entry name" value="Hydrolase/PRTase-associated"/>
</dbReference>
<dbReference type="Pfam" id="PF13620">
    <property type="entry name" value="CarboxypepD_reg"/>
    <property type="match status" value="1"/>
</dbReference>
<evidence type="ECO:0000313" key="1">
    <source>
        <dbReference type="EMBL" id="WNG52139.1"/>
    </source>
</evidence>
<protein>
    <submittedName>
        <fullName evidence="1">Erythromycin esterase</fullName>
    </submittedName>
</protein>
<dbReference type="PROSITE" id="PS51257">
    <property type="entry name" value="PROKAR_LIPOPROTEIN"/>
    <property type="match status" value="1"/>
</dbReference>